<dbReference type="PROSITE" id="PS51892">
    <property type="entry name" value="SUBTILASE"/>
    <property type="match status" value="1"/>
</dbReference>
<keyword evidence="5" id="KW-1133">Transmembrane helix</keyword>
<keyword evidence="4" id="KW-0720">Serine protease</keyword>
<evidence type="ECO:0000259" key="6">
    <source>
        <dbReference type="Pfam" id="PF00082"/>
    </source>
</evidence>
<dbReference type="InterPro" id="IPR050131">
    <property type="entry name" value="Peptidase_S8_subtilisin-like"/>
</dbReference>
<keyword evidence="3" id="KW-0378">Hydrolase</keyword>
<comment type="similarity">
    <text evidence="1">Belongs to the peptidase S8 family.</text>
</comment>
<keyword evidence="5" id="KW-0812">Transmembrane</keyword>
<evidence type="ECO:0000256" key="3">
    <source>
        <dbReference type="ARBA" id="ARBA00022801"/>
    </source>
</evidence>
<keyword evidence="2" id="KW-0645">Protease</keyword>
<keyword evidence="5" id="KW-0472">Membrane</keyword>
<dbReference type="InterPro" id="IPR015500">
    <property type="entry name" value="Peptidase_S8_subtilisin-rel"/>
</dbReference>
<dbReference type="InterPro" id="IPR022398">
    <property type="entry name" value="Peptidase_S8_His-AS"/>
</dbReference>
<evidence type="ECO:0000313" key="7">
    <source>
        <dbReference type="EMBL" id="CAB4556310.1"/>
    </source>
</evidence>
<proteinExistence type="inferred from homology"/>
<feature type="transmembrane region" description="Helical" evidence="5">
    <location>
        <begin position="376"/>
        <end position="398"/>
    </location>
</feature>
<evidence type="ECO:0000256" key="4">
    <source>
        <dbReference type="ARBA" id="ARBA00022825"/>
    </source>
</evidence>
<evidence type="ECO:0000256" key="5">
    <source>
        <dbReference type="SAM" id="Phobius"/>
    </source>
</evidence>
<organism evidence="7">
    <name type="scientific">freshwater metagenome</name>
    <dbReference type="NCBI Taxonomy" id="449393"/>
    <lineage>
        <taxon>unclassified sequences</taxon>
        <taxon>metagenomes</taxon>
        <taxon>ecological metagenomes</taxon>
    </lineage>
</organism>
<dbReference type="EMBL" id="CAEZTD010000019">
    <property type="protein sequence ID" value="CAB4556310.1"/>
    <property type="molecule type" value="Genomic_DNA"/>
</dbReference>
<dbReference type="PANTHER" id="PTHR43806:SF11">
    <property type="entry name" value="CEREVISIN-RELATED"/>
    <property type="match status" value="1"/>
</dbReference>
<dbReference type="Pfam" id="PF00082">
    <property type="entry name" value="Peptidase_S8"/>
    <property type="match status" value="1"/>
</dbReference>
<dbReference type="GO" id="GO:0004252">
    <property type="term" value="F:serine-type endopeptidase activity"/>
    <property type="evidence" value="ECO:0007669"/>
    <property type="project" value="InterPro"/>
</dbReference>
<name>A0A6J6CXJ6_9ZZZZ</name>
<gene>
    <name evidence="7" type="ORF">UFOPK1591_00393</name>
</gene>
<evidence type="ECO:0000256" key="1">
    <source>
        <dbReference type="ARBA" id="ARBA00011073"/>
    </source>
</evidence>
<feature type="domain" description="Peptidase S8/S53" evidence="6">
    <location>
        <begin position="55"/>
        <end position="308"/>
    </location>
</feature>
<reference evidence="7" key="1">
    <citation type="submission" date="2020-05" db="EMBL/GenBank/DDBJ databases">
        <authorList>
            <person name="Chiriac C."/>
            <person name="Salcher M."/>
            <person name="Ghai R."/>
            <person name="Kavagutti S V."/>
        </authorList>
    </citation>
    <scope>NUCLEOTIDE SEQUENCE</scope>
</reference>
<dbReference type="Gene3D" id="3.40.50.200">
    <property type="entry name" value="Peptidase S8/S53 domain"/>
    <property type="match status" value="1"/>
</dbReference>
<sequence>MSRLRNRVARATATLLATASLTLLVATPASADWARSAEYWLEDYGFTTAWNTTQGDGVIVAVIDSGIADVPDLAGAVIGGKDFSGQGSEDGRTPVGPSPNHGTLVASVLAGRGTGDGEGVIGTAPAASLLSASISISPEAPVPFDEQIANAVRWSVDQGATVINMSVTRGSLTWPESWDDAFLYAAEKEVVIVAASGNRAQGTDEVGAPATIPGVLTVAGVDEFGEASWDASTQGITIAVAAPSEGLVGVNANGRTVSWAGSSGATPIVAGLVALVRAAYPDLDAANVINRIISTATPAGDQATFGYGLINAAGAVTADVATVTSNPLGDLAAWVKMYRRAPATAMPVPTITSSPLPLPDRGFVFSGPTQFEVTRVAVPLAFALGFAILITLGSIGVARRYVVPRDSRDDESSTSTN</sequence>
<accession>A0A6J6CXJ6</accession>
<dbReference type="PRINTS" id="PR00723">
    <property type="entry name" value="SUBTILISIN"/>
</dbReference>
<protein>
    <submittedName>
        <fullName evidence="7">Unannotated protein</fullName>
    </submittedName>
</protein>
<dbReference type="InterPro" id="IPR000209">
    <property type="entry name" value="Peptidase_S8/S53_dom"/>
</dbReference>
<dbReference type="SUPFAM" id="SSF52743">
    <property type="entry name" value="Subtilisin-like"/>
    <property type="match status" value="1"/>
</dbReference>
<dbReference type="PANTHER" id="PTHR43806">
    <property type="entry name" value="PEPTIDASE S8"/>
    <property type="match status" value="1"/>
</dbReference>
<dbReference type="GO" id="GO:0006508">
    <property type="term" value="P:proteolysis"/>
    <property type="evidence" value="ECO:0007669"/>
    <property type="project" value="UniProtKB-KW"/>
</dbReference>
<dbReference type="AlphaFoldDB" id="A0A6J6CXJ6"/>
<dbReference type="PROSITE" id="PS00137">
    <property type="entry name" value="SUBTILASE_HIS"/>
    <property type="match status" value="1"/>
</dbReference>
<evidence type="ECO:0000256" key="2">
    <source>
        <dbReference type="ARBA" id="ARBA00022670"/>
    </source>
</evidence>
<dbReference type="InterPro" id="IPR036852">
    <property type="entry name" value="Peptidase_S8/S53_dom_sf"/>
</dbReference>